<sequence length="596" mass="69337">MTITKEYFVDLQEKYNKVIKLINEDSKLDPENEPYLSKYSARQILVGMKSSIEHLKRNQTPESPDYLKLNAMLGSVYLYLGMVSLDTEEITNGKKNFEKCREVIENYYMKPEVILIAVNMFNQFGIMCSQSEPEESKLYLEKADALYNEFKLSSEEPIDINDLFEANLEIYNTEMAQKNFEKIHTFTLYYLAQVYGLLKDALKSSVYCHITLQRQLEVDEYDPIDWALNSATLSQFFMEKNGFKQARHHLAASSCILEKYEKKLNETTETTETQEALKETFKHRSADVARCWSKYGILLLSKSKERLLSHTEDIEEKCSISSDLSKLELTSDSTVSVDDLQNLEFTGIDLSSHENQITDQFVLTLEDARKVFLNSQKWSLSAQEYYRLDVLASDYIEIVLDQTQLYLNLLFFEDSPENQSKLHKRRVDLLENVLAKVNSKYYLQYCRQAWFELARTYADILDIKTDKLKETKSRPSPLALTKINNLVEKGILHYSNFINSFRDNTTCSLPDKVPADIEKPFLQAYFHVAALHGRYVTLDKQVQLKNTEACLENYKFVCDYCDKHPKAKELVSMEYGICEEMTLLLPIKIMKLKNEI</sequence>
<proteinExistence type="inferred from homology"/>
<evidence type="ECO:0000256" key="2">
    <source>
        <dbReference type="ARBA" id="ARBA00010305"/>
    </source>
</evidence>
<reference evidence="6" key="2">
    <citation type="submission" date="2022-10" db="EMBL/GenBank/DDBJ databases">
        <authorList>
            <consortium name="ENA_rothamsted_submissions"/>
            <consortium name="culmorum"/>
            <person name="King R."/>
        </authorList>
    </citation>
    <scope>NUCLEOTIDE SEQUENCE</scope>
</reference>
<keyword evidence="5" id="KW-0206">Cytoskeleton</keyword>
<evidence type="ECO:0000256" key="3">
    <source>
        <dbReference type="ARBA" id="ARBA00016840"/>
    </source>
</evidence>
<dbReference type="Pfam" id="PF12309">
    <property type="entry name" value="KBP_C"/>
    <property type="match status" value="1"/>
</dbReference>
<dbReference type="GO" id="GO:0021952">
    <property type="term" value="P:central nervous system projection neuron axonogenesis"/>
    <property type="evidence" value="ECO:0007669"/>
    <property type="project" value="TreeGrafter"/>
</dbReference>
<accession>A0A9P0DS53</accession>
<organism evidence="6 7">
    <name type="scientific">Phaedon cochleariae</name>
    <name type="common">Mustard beetle</name>
    <dbReference type="NCBI Taxonomy" id="80249"/>
    <lineage>
        <taxon>Eukaryota</taxon>
        <taxon>Metazoa</taxon>
        <taxon>Ecdysozoa</taxon>
        <taxon>Arthropoda</taxon>
        <taxon>Hexapoda</taxon>
        <taxon>Insecta</taxon>
        <taxon>Pterygota</taxon>
        <taxon>Neoptera</taxon>
        <taxon>Endopterygota</taxon>
        <taxon>Coleoptera</taxon>
        <taxon>Polyphaga</taxon>
        <taxon>Cucujiformia</taxon>
        <taxon>Chrysomeloidea</taxon>
        <taxon>Chrysomelidae</taxon>
        <taxon>Chrysomelinae</taxon>
        <taxon>Chrysomelini</taxon>
        <taxon>Phaedon</taxon>
    </lineage>
</organism>
<gene>
    <name evidence="6" type="ORF">PHAECO_LOCUS10331</name>
</gene>
<comment type="similarity">
    <text evidence="2">Belongs to the KIF-binding protein family.</text>
</comment>
<dbReference type="EMBL" id="OU896712">
    <property type="protein sequence ID" value="CAH1173704.1"/>
    <property type="molecule type" value="Genomic_DNA"/>
</dbReference>
<protein>
    <recommendedName>
        <fullName evidence="3">KIF-binding protein</fullName>
    </recommendedName>
</protein>
<evidence type="ECO:0000256" key="5">
    <source>
        <dbReference type="ARBA" id="ARBA00023212"/>
    </source>
</evidence>
<evidence type="ECO:0000313" key="7">
    <source>
        <dbReference type="Proteomes" id="UP001153737"/>
    </source>
</evidence>
<keyword evidence="4" id="KW-0963">Cytoplasm</keyword>
<keyword evidence="7" id="KW-1185">Reference proteome</keyword>
<dbReference type="PANTHER" id="PTHR46321">
    <property type="entry name" value="KIF1-BINDING PROTEIN"/>
    <property type="match status" value="1"/>
</dbReference>
<evidence type="ECO:0000256" key="4">
    <source>
        <dbReference type="ARBA" id="ARBA00022490"/>
    </source>
</evidence>
<evidence type="ECO:0000313" key="6">
    <source>
        <dbReference type="EMBL" id="CAH1173704.1"/>
    </source>
</evidence>
<dbReference type="PANTHER" id="PTHR46321:SF1">
    <property type="entry name" value="KIF-BINDING PROTEIN"/>
    <property type="match status" value="1"/>
</dbReference>
<dbReference type="InterPro" id="IPR022083">
    <property type="entry name" value="KBP"/>
</dbReference>
<reference evidence="6" key="1">
    <citation type="submission" date="2022-01" db="EMBL/GenBank/DDBJ databases">
        <authorList>
            <person name="King R."/>
        </authorList>
    </citation>
    <scope>NUCLEOTIDE SEQUENCE</scope>
</reference>
<evidence type="ECO:0000256" key="1">
    <source>
        <dbReference type="ARBA" id="ARBA00004245"/>
    </source>
</evidence>
<dbReference type="Proteomes" id="UP001153737">
    <property type="component" value="Chromosome 6"/>
</dbReference>
<dbReference type="GO" id="GO:0000226">
    <property type="term" value="P:microtubule cytoskeleton organization"/>
    <property type="evidence" value="ECO:0007669"/>
    <property type="project" value="TreeGrafter"/>
</dbReference>
<dbReference type="GO" id="GO:0005856">
    <property type="term" value="C:cytoskeleton"/>
    <property type="evidence" value="ECO:0007669"/>
    <property type="project" value="UniProtKB-SubCell"/>
</dbReference>
<dbReference type="GO" id="GO:1990535">
    <property type="term" value="P:neuron projection maintenance"/>
    <property type="evidence" value="ECO:0007669"/>
    <property type="project" value="TreeGrafter"/>
</dbReference>
<dbReference type="OrthoDB" id="409897at2759"/>
<dbReference type="AlphaFoldDB" id="A0A9P0DS53"/>
<comment type="subcellular location">
    <subcellularLocation>
        <location evidence="1">Cytoplasm</location>
        <location evidence="1">Cytoskeleton</location>
    </subcellularLocation>
</comment>
<name>A0A9P0DS53_PHACE</name>